<dbReference type="InterPro" id="IPR022062">
    <property type="entry name" value="DUF3618"/>
</dbReference>
<evidence type="ECO:0000256" key="2">
    <source>
        <dbReference type="SAM" id="Phobius"/>
    </source>
</evidence>
<dbReference type="Pfam" id="PF12277">
    <property type="entry name" value="DUF3618"/>
    <property type="match status" value="1"/>
</dbReference>
<dbReference type="AlphaFoldDB" id="A0A2T4UL60"/>
<gene>
    <name evidence="3" type="ORF">C7Y72_10155</name>
</gene>
<feature type="region of interest" description="Disordered" evidence="1">
    <location>
        <begin position="1"/>
        <end position="24"/>
    </location>
</feature>
<dbReference type="RefSeq" id="WP_107568626.1">
    <property type="nucleotide sequence ID" value="NZ_PYYB01000001.1"/>
</dbReference>
<evidence type="ECO:0008006" key="5">
    <source>
        <dbReference type="Google" id="ProtNLM"/>
    </source>
</evidence>
<evidence type="ECO:0000313" key="4">
    <source>
        <dbReference type="Proteomes" id="UP000240739"/>
    </source>
</evidence>
<evidence type="ECO:0000313" key="3">
    <source>
        <dbReference type="EMBL" id="PTL59982.1"/>
    </source>
</evidence>
<reference evidence="3 4" key="1">
    <citation type="submission" date="2018-03" db="EMBL/GenBank/DDBJ databases">
        <title>Aquarubrobacter algicola gen. nov., sp. nov., a novel actinobacterium isolated from shallow eutrophic lake during the end of cyanobacterial harmful algal blooms.</title>
        <authorList>
            <person name="Chun S.J."/>
        </authorList>
    </citation>
    <scope>NUCLEOTIDE SEQUENCE [LARGE SCALE GENOMIC DNA]</scope>
    <source>
        <strain evidence="3 4">Seoho-28</strain>
    </source>
</reference>
<sequence length="92" mass="9880">MSTPDPTPSPARTVEEAREQIEETREELAETVEQLAAKADVKARAADKLQNVREATPDPGGLRRRIAGDPARAGIVAAVAAGVVVGVRRRRR</sequence>
<name>A0A2T4UL60_9ACTN</name>
<keyword evidence="2" id="KW-1133">Transmembrane helix</keyword>
<feature type="transmembrane region" description="Helical" evidence="2">
    <location>
        <begin position="70"/>
        <end position="87"/>
    </location>
</feature>
<keyword evidence="2" id="KW-0812">Transmembrane</keyword>
<keyword evidence="2" id="KW-0472">Membrane</keyword>
<feature type="region of interest" description="Disordered" evidence="1">
    <location>
        <begin position="43"/>
        <end position="66"/>
    </location>
</feature>
<accession>A0A2T4UL60</accession>
<feature type="compositionally biased region" description="Basic and acidic residues" evidence="1">
    <location>
        <begin position="13"/>
        <end position="24"/>
    </location>
</feature>
<proteinExistence type="predicted"/>
<evidence type="ECO:0000256" key="1">
    <source>
        <dbReference type="SAM" id="MobiDB-lite"/>
    </source>
</evidence>
<comment type="caution">
    <text evidence="3">The sequence shown here is derived from an EMBL/GenBank/DDBJ whole genome shotgun (WGS) entry which is preliminary data.</text>
</comment>
<protein>
    <recommendedName>
        <fullName evidence="5">DUF3618 domain-containing protein</fullName>
    </recommendedName>
</protein>
<dbReference type="EMBL" id="PYYB01000001">
    <property type="protein sequence ID" value="PTL59982.1"/>
    <property type="molecule type" value="Genomic_DNA"/>
</dbReference>
<dbReference type="Proteomes" id="UP000240739">
    <property type="component" value="Unassembled WGS sequence"/>
</dbReference>
<organism evidence="3 4">
    <name type="scientific">Paraconexibacter algicola</name>
    <dbReference type="NCBI Taxonomy" id="2133960"/>
    <lineage>
        <taxon>Bacteria</taxon>
        <taxon>Bacillati</taxon>
        <taxon>Actinomycetota</taxon>
        <taxon>Thermoleophilia</taxon>
        <taxon>Solirubrobacterales</taxon>
        <taxon>Paraconexibacteraceae</taxon>
        <taxon>Paraconexibacter</taxon>
    </lineage>
</organism>
<keyword evidence="4" id="KW-1185">Reference proteome</keyword>